<name>A0A9X7IIW0_9MYCO</name>
<dbReference type="Proteomes" id="UP000237911">
    <property type="component" value="Unassembled WGS sequence"/>
</dbReference>
<feature type="transmembrane region" description="Helical" evidence="2">
    <location>
        <begin position="117"/>
        <end position="135"/>
    </location>
</feature>
<proteinExistence type="predicted"/>
<dbReference type="PANTHER" id="PTHR39419:SF1">
    <property type="entry name" value="SLL0814 PROTEIN"/>
    <property type="match status" value="1"/>
</dbReference>
<feature type="transmembrane region" description="Helical" evidence="2">
    <location>
        <begin position="83"/>
        <end position="105"/>
    </location>
</feature>
<feature type="transmembrane region" description="Helical" evidence="2">
    <location>
        <begin position="250"/>
        <end position="269"/>
    </location>
</feature>
<organism evidence="3 4">
    <name type="scientific">Mycolicibacter virginiensis</name>
    <dbReference type="NCBI Taxonomy" id="1795032"/>
    <lineage>
        <taxon>Bacteria</taxon>
        <taxon>Bacillati</taxon>
        <taxon>Actinomycetota</taxon>
        <taxon>Actinomycetes</taxon>
        <taxon>Mycobacteriales</taxon>
        <taxon>Mycobacteriaceae</taxon>
        <taxon>Mycolicibacter</taxon>
    </lineage>
</organism>
<comment type="caution">
    <text evidence="3">The sequence shown here is derived from an EMBL/GenBank/DDBJ whole genome shotgun (WGS) entry which is preliminary data.</text>
</comment>
<dbReference type="EMBL" id="PUEV01000115">
    <property type="protein sequence ID" value="PQM50013.1"/>
    <property type="molecule type" value="Genomic_DNA"/>
</dbReference>
<keyword evidence="2" id="KW-0812">Transmembrane</keyword>
<dbReference type="InterPro" id="IPR007354">
    <property type="entry name" value="CruF-like"/>
</dbReference>
<feature type="compositionally biased region" description="Basic residues" evidence="1">
    <location>
        <begin position="1"/>
        <end position="10"/>
    </location>
</feature>
<keyword evidence="2" id="KW-1133">Transmembrane helix</keyword>
<keyword evidence="2" id="KW-0472">Membrane</keyword>
<feature type="transmembrane region" description="Helical" evidence="2">
    <location>
        <begin position="210"/>
        <end position="230"/>
    </location>
</feature>
<feature type="transmembrane region" description="Helical" evidence="2">
    <location>
        <begin position="177"/>
        <end position="198"/>
    </location>
</feature>
<reference evidence="3 4" key="1">
    <citation type="submission" date="2018-02" db="EMBL/GenBank/DDBJ databases">
        <title>Draft genome sequence of Mycobacterium virginiense isolated from mud of a swine farm in Japan.</title>
        <authorList>
            <person name="Ohya K."/>
        </authorList>
    </citation>
    <scope>NUCLEOTIDE SEQUENCE [LARGE SCALE GENOMIC DNA]</scope>
    <source>
        <strain evidence="3 4">GF75</strain>
    </source>
</reference>
<evidence type="ECO:0000256" key="1">
    <source>
        <dbReference type="SAM" id="MobiDB-lite"/>
    </source>
</evidence>
<evidence type="ECO:0000313" key="4">
    <source>
        <dbReference type="Proteomes" id="UP000237911"/>
    </source>
</evidence>
<feature type="transmembrane region" description="Helical" evidence="2">
    <location>
        <begin position="290"/>
        <end position="309"/>
    </location>
</feature>
<evidence type="ECO:0000313" key="3">
    <source>
        <dbReference type="EMBL" id="PQM50013.1"/>
    </source>
</evidence>
<feature type="region of interest" description="Disordered" evidence="1">
    <location>
        <begin position="1"/>
        <end position="22"/>
    </location>
</feature>
<protein>
    <submittedName>
        <fullName evidence="3">Carotenoid biosynthesis protein</fullName>
    </submittedName>
</protein>
<feature type="transmembrane region" description="Helical" evidence="2">
    <location>
        <begin position="142"/>
        <end position="165"/>
    </location>
</feature>
<dbReference type="Pfam" id="PF04240">
    <property type="entry name" value="Caroten_synth"/>
    <property type="match status" value="1"/>
</dbReference>
<accession>A0A9X7IIW0</accession>
<evidence type="ECO:0000256" key="2">
    <source>
        <dbReference type="SAM" id="Phobius"/>
    </source>
</evidence>
<feature type="transmembrane region" description="Helical" evidence="2">
    <location>
        <begin position="336"/>
        <end position="354"/>
    </location>
</feature>
<gene>
    <name evidence="3" type="ORF">C5U48_22420</name>
</gene>
<keyword evidence="4" id="KW-1185">Reference proteome</keyword>
<dbReference type="PANTHER" id="PTHR39419">
    <property type="entry name" value="SLL0814 PROTEIN"/>
    <property type="match status" value="1"/>
</dbReference>
<sequence>MRTAVRHVGKRGWQGGKSAESQARADVNNVTAVNGVARAENAQMLWAQSSSLCPDNQPPTDTIRCVSTPVSSTSPTTPRGSRAGMVITGWCLVAIWLAATVTAALSSGSSISPVAEAISGASLLVFVLLHALTLYKPAGATAYFAIAVTVGFGLEACSIATGFPFGYYVHHLEGPRALGVPFTVVAAWVIMAWLAWILARVLVGECRSRLLYVIVTPVVATLVVAGYDLVIDPIGAYARHLFSYRSPSGVLGVPLSNYTGWLITGWLLFQTFALIERRWRREPTSTTRSALLMPAVIWFGMGLQVNLGLLRAGDATTTIAGKPVALADIYQTCSEMTWFTMGLVVVLSVVRLAARDNRAA</sequence>
<dbReference type="AlphaFoldDB" id="A0A9X7IIW0"/>